<evidence type="ECO:0000256" key="1">
    <source>
        <dbReference type="SAM" id="MobiDB-lite"/>
    </source>
</evidence>
<gene>
    <name evidence="2" type="ORF">UFOVP460_38</name>
</gene>
<proteinExistence type="predicted"/>
<reference evidence="2" key="1">
    <citation type="submission" date="2020-04" db="EMBL/GenBank/DDBJ databases">
        <authorList>
            <person name="Chiriac C."/>
            <person name="Salcher M."/>
            <person name="Ghai R."/>
            <person name="Kavagutti S V."/>
        </authorList>
    </citation>
    <scope>NUCLEOTIDE SEQUENCE</scope>
</reference>
<protein>
    <submittedName>
        <fullName evidence="2">Uncharacterized protein</fullName>
    </submittedName>
</protein>
<dbReference type="Gene3D" id="1.10.10.60">
    <property type="entry name" value="Homeodomain-like"/>
    <property type="match status" value="1"/>
</dbReference>
<feature type="region of interest" description="Disordered" evidence="1">
    <location>
        <begin position="1"/>
        <end position="26"/>
    </location>
</feature>
<accession>A0A6J5MBK8</accession>
<feature type="compositionally biased region" description="Polar residues" evidence="1">
    <location>
        <begin position="11"/>
        <end position="20"/>
    </location>
</feature>
<organism evidence="2">
    <name type="scientific">uncultured Caudovirales phage</name>
    <dbReference type="NCBI Taxonomy" id="2100421"/>
    <lineage>
        <taxon>Viruses</taxon>
        <taxon>Duplodnaviria</taxon>
        <taxon>Heunggongvirae</taxon>
        <taxon>Uroviricota</taxon>
        <taxon>Caudoviricetes</taxon>
        <taxon>Peduoviridae</taxon>
        <taxon>Maltschvirus</taxon>
        <taxon>Maltschvirus maltsch</taxon>
    </lineage>
</organism>
<name>A0A6J5MBK8_9CAUD</name>
<evidence type="ECO:0000313" key="2">
    <source>
        <dbReference type="EMBL" id="CAB4144445.1"/>
    </source>
</evidence>
<sequence>MDYESKKERLNSNPASNCTGASLPDETKKKIMEMTLQGKPVTEIKEATGVSKPTIYALQRNEGDKFDLGQWKKTTTSVMSQIVARGSERLLSEIDNIPAGQLPLTIAILTDKIMALQDAPTVVVEHRLKVSHEDINQMIRGDRVIDLPPADAS</sequence>
<feature type="compositionally biased region" description="Basic and acidic residues" evidence="1">
    <location>
        <begin position="1"/>
        <end position="10"/>
    </location>
</feature>
<dbReference type="EMBL" id="LR796434">
    <property type="protein sequence ID" value="CAB4144445.1"/>
    <property type="molecule type" value="Genomic_DNA"/>
</dbReference>